<evidence type="ECO:0000313" key="2">
    <source>
        <dbReference type="Proteomes" id="UP000317650"/>
    </source>
</evidence>
<dbReference type="AlphaFoldDB" id="A0A4S8ITY7"/>
<proteinExistence type="predicted"/>
<evidence type="ECO:0000313" key="1">
    <source>
        <dbReference type="EMBL" id="THU51714.1"/>
    </source>
</evidence>
<organism evidence="1 2">
    <name type="scientific">Musa balbisiana</name>
    <name type="common">Banana</name>
    <dbReference type="NCBI Taxonomy" id="52838"/>
    <lineage>
        <taxon>Eukaryota</taxon>
        <taxon>Viridiplantae</taxon>
        <taxon>Streptophyta</taxon>
        <taxon>Embryophyta</taxon>
        <taxon>Tracheophyta</taxon>
        <taxon>Spermatophyta</taxon>
        <taxon>Magnoliopsida</taxon>
        <taxon>Liliopsida</taxon>
        <taxon>Zingiberales</taxon>
        <taxon>Musaceae</taxon>
        <taxon>Musa</taxon>
    </lineage>
</organism>
<gene>
    <name evidence="1" type="ORF">C4D60_Mb06t33960</name>
</gene>
<sequence length="67" mass="7548">MGILLRGIPLHLVDTLLRGIPLLHTPLHLVDTLLRGIPLLHTHLQVFLVHLLHHIKGPYGPHTKGKR</sequence>
<dbReference type="EMBL" id="PYDT01000009">
    <property type="protein sequence ID" value="THU51714.1"/>
    <property type="molecule type" value="Genomic_DNA"/>
</dbReference>
<comment type="caution">
    <text evidence="1">The sequence shown here is derived from an EMBL/GenBank/DDBJ whole genome shotgun (WGS) entry which is preliminary data.</text>
</comment>
<accession>A0A4S8ITY7</accession>
<keyword evidence="2" id="KW-1185">Reference proteome</keyword>
<name>A0A4S8ITY7_MUSBA</name>
<protein>
    <submittedName>
        <fullName evidence="1">Uncharacterized protein</fullName>
    </submittedName>
</protein>
<reference evidence="1 2" key="1">
    <citation type="journal article" date="2019" name="Nat. Plants">
        <title>Genome sequencing of Musa balbisiana reveals subgenome evolution and function divergence in polyploid bananas.</title>
        <authorList>
            <person name="Yao X."/>
        </authorList>
    </citation>
    <scope>NUCLEOTIDE SEQUENCE [LARGE SCALE GENOMIC DNA]</scope>
    <source>
        <strain evidence="2">cv. DH-PKW</strain>
        <tissue evidence="1">Leaves</tissue>
    </source>
</reference>
<dbReference type="Proteomes" id="UP000317650">
    <property type="component" value="Chromosome 6"/>
</dbReference>